<dbReference type="EMBL" id="JAVRRT010000031">
    <property type="protein sequence ID" value="KAK5162925.1"/>
    <property type="molecule type" value="Genomic_DNA"/>
</dbReference>
<comment type="caution">
    <text evidence="1">The sequence shown here is derived from an EMBL/GenBank/DDBJ whole genome shotgun (WGS) entry which is preliminary data.</text>
</comment>
<evidence type="ECO:0000313" key="2">
    <source>
        <dbReference type="Proteomes" id="UP001337655"/>
    </source>
</evidence>
<protein>
    <submittedName>
        <fullName evidence="1">Uncharacterized protein</fullName>
    </submittedName>
</protein>
<sequence>MPSSSSRATQLEQHLYHTYLPALSRLTHPPTADHATYTTTVFSTILDISPTTLVNTLKNNPTWSKLRDEDRGRTRGERLFGAGNASDSAAGMLMRVGRGEEGERFRGWAEELWGKGQMWTGEGVEL</sequence>
<dbReference type="Proteomes" id="UP001337655">
    <property type="component" value="Unassembled WGS sequence"/>
</dbReference>
<name>A0AAV9NUK4_9PEZI</name>
<accession>A0AAV9NUK4</accession>
<proteinExistence type="predicted"/>
<dbReference type="RefSeq" id="XP_064653524.1">
    <property type="nucleotide sequence ID" value="XM_064808298.1"/>
</dbReference>
<dbReference type="GeneID" id="89932406"/>
<keyword evidence="2" id="KW-1185">Reference proteome</keyword>
<organism evidence="1 2">
    <name type="scientific">Saxophila tyrrhenica</name>
    <dbReference type="NCBI Taxonomy" id="1690608"/>
    <lineage>
        <taxon>Eukaryota</taxon>
        <taxon>Fungi</taxon>
        <taxon>Dikarya</taxon>
        <taxon>Ascomycota</taxon>
        <taxon>Pezizomycotina</taxon>
        <taxon>Dothideomycetes</taxon>
        <taxon>Dothideomycetidae</taxon>
        <taxon>Mycosphaerellales</taxon>
        <taxon>Extremaceae</taxon>
        <taxon>Saxophila</taxon>
    </lineage>
</organism>
<evidence type="ECO:0000313" key="1">
    <source>
        <dbReference type="EMBL" id="KAK5162925.1"/>
    </source>
</evidence>
<dbReference type="AlphaFoldDB" id="A0AAV9NUK4"/>
<reference evidence="1 2" key="1">
    <citation type="submission" date="2023-08" db="EMBL/GenBank/DDBJ databases">
        <title>Black Yeasts Isolated from many extreme environments.</title>
        <authorList>
            <person name="Coleine C."/>
            <person name="Stajich J.E."/>
            <person name="Selbmann L."/>
        </authorList>
    </citation>
    <scope>NUCLEOTIDE SEQUENCE [LARGE SCALE GENOMIC DNA]</scope>
    <source>
        <strain evidence="1 2">CCFEE 5935</strain>
    </source>
</reference>
<gene>
    <name evidence="1" type="ORF">LTR77_011086</name>
</gene>